<evidence type="ECO:0000313" key="2">
    <source>
        <dbReference type="Proteomes" id="UP000182334"/>
    </source>
</evidence>
<dbReference type="OrthoDB" id="9978204at2759"/>
<accession>A0A1L0B7V9</accession>
<protein>
    <submittedName>
        <fullName evidence="1">CIC11C00000001359</fullName>
    </submittedName>
</protein>
<keyword evidence="2" id="KW-1185">Reference proteome</keyword>
<gene>
    <name evidence="1" type="ORF">SAMEA4029010_CIC11G00000001359</name>
</gene>
<dbReference type="AlphaFoldDB" id="A0A1L0B7V9"/>
<dbReference type="Proteomes" id="UP000182334">
    <property type="component" value="Chromosome I"/>
</dbReference>
<name>A0A1L0B7V9_9ASCO</name>
<reference evidence="1 2" key="1">
    <citation type="submission" date="2016-10" db="EMBL/GenBank/DDBJ databases">
        <authorList>
            <person name="de Groot N.N."/>
        </authorList>
    </citation>
    <scope>NUCLEOTIDE SEQUENCE [LARGE SCALE GENOMIC DNA]</scope>
    <source>
        <strain evidence="1 2">CBS 141442</strain>
    </source>
</reference>
<proteinExistence type="predicted"/>
<sequence length="428" mass="48746">MVSIATTTLAVDPNGWRINTCSFQQDAIMSYGEYQYVVLYRTLEDSDPLGPRVTSIGRKRLSIANLTWDFIIFHDYVQTKDDGHNVISMGISLDGIIHMAWDMHGDSIHYRKSVLGLATTKGESRLTWLAASFGPVQGQLDCEDKLFNFDEITYPRFQTLDNGNLLLEFRSGRSGLGDCYIYQFSKFTHKWSQVGMYIHGVENNAYIHGFDYCGGKLHVSWTYRDFVEDRTIATSTSTLQAGPNGPENNHDLHYMYSPDYGLTWYNSKNVKLDAPVDIYQDTLAVEIGKYSGIMNQEGQCVGDNGSVHVLGREYGKYFHYWKTSNEWRKEQIGDYEAPLFGARGKVLVRNNQLLALLPLNGHEFVIVQKFGDKWNLLHQFHGLDGEPLVDRYSSGIYILQREGDPENKEIGGRATGIRRRNIVIIEIL</sequence>
<dbReference type="Pfam" id="PF15892">
    <property type="entry name" value="BNR_4"/>
    <property type="match status" value="1"/>
</dbReference>
<evidence type="ECO:0000313" key="1">
    <source>
        <dbReference type="EMBL" id="SGZ47226.1"/>
    </source>
</evidence>
<dbReference type="EMBL" id="LT635756">
    <property type="protein sequence ID" value="SGZ47226.1"/>
    <property type="molecule type" value="Genomic_DNA"/>
</dbReference>
<organism evidence="1 2">
    <name type="scientific">Sungouiella intermedia</name>
    <dbReference type="NCBI Taxonomy" id="45354"/>
    <lineage>
        <taxon>Eukaryota</taxon>
        <taxon>Fungi</taxon>
        <taxon>Dikarya</taxon>
        <taxon>Ascomycota</taxon>
        <taxon>Saccharomycotina</taxon>
        <taxon>Pichiomycetes</taxon>
        <taxon>Metschnikowiaceae</taxon>
        <taxon>Sungouiella</taxon>
    </lineage>
</organism>